<dbReference type="InterPro" id="IPR003615">
    <property type="entry name" value="HNH_nuc"/>
</dbReference>
<reference evidence="3 4" key="1">
    <citation type="submission" date="2019-06" db="EMBL/GenBank/DDBJ databases">
        <title>A novel bacterium of genus Pontibacter, isolated from marine sediment.</title>
        <authorList>
            <person name="Huang H."/>
            <person name="Mo K."/>
            <person name="Hu Y."/>
        </authorList>
    </citation>
    <scope>NUCLEOTIDE SEQUENCE [LARGE SCALE GENOMIC DNA]</scope>
    <source>
        <strain evidence="3 4">HB172049</strain>
    </source>
</reference>
<dbReference type="OrthoDB" id="67788at2"/>
<dbReference type="Pfam" id="PF13391">
    <property type="entry name" value="HNH_2"/>
    <property type="match status" value="1"/>
</dbReference>
<sequence>MTHPDLLSQFQNINTWKSKGTRAPHKPLLILLTLGEIQRGNTGFIPYTSIEPKLKDLLIDFGPYRKSYYPNFPFTKLANDGLWQLNEPDLINTKQDYTSKFLREHQLAGKFPEHVTQPLRQDPELIKSIAEVILEQNFPDTLHQDILDAVGLDLALTPSTANRLIKPIRKRDPLFRESILKAYEYQCAVCGFSVRLRHQLLALEAAHIMWHQAGGPDVEVNGLALCATHHKLFDMGAFTVTEELRMLVSNEVNGIGAQDWLIRHDGKSIKPPQKKAFYPNPEFTAWHVNEVFKGGFRS</sequence>
<evidence type="ECO:0000313" key="3">
    <source>
        <dbReference type="EMBL" id="TPE43267.1"/>
    </source>
</evidence>
<evidence type="ECO:0000313" key="4">
    <source>
        <dbReference type="Proteomes" id="UP000316727"/>
    </source>
</evidence>
<dbReference type="AlphaFoldDB" id="A0A501W8Y5"/>
<accession>A0A501W8Y5</accession>
<dbReference type="Proteomes" id="UP000316727">
    <property type="component" value="Unassembled WGS sequence"/>
</dbReference>
<dbReference type="EMBL" id="VFRQ01000007">
    <property type="protein sequence ID" value="TPE43267.1"/>
    <property type="molecule type" value="Genomic_DNA"/>
</dbReference>
<feature type="domain" description="ScoMcrA-like DNA sulfur-binding" evidence="2">
    <location>
        <begin position="5"/>
        <end position="153"/>
    </location>
</feature>
<keyword evidence="4" id="KW-1185">Reference proteome</keyword>
<keyword evidence="3" id="KW-0255">Endonuclease</keyword>
<dbReference type="Pfam" id="PF26340">
    <property type="entry name" value="DNA-SBD_ScoMcrA"/>
    <property type="match status" value="1"/>
</dbReference>
<keyword evidence="3" id="KW-0378">Hydrolase</keyword>
<dbReference type="InterPro" id="IPR058813">
    <property type="entry name" value="DNA-SBD_ScoMcrA"/>
</dbReference>
<dbReference type="RefSeq" id="WP_140622213.1">
    <property type="nucleotide sequence ID" value="NZ_VFRQ01000007.1"/>
</dbReference>
<feature type="domain" description="HNH nuclease" evidence="1">
    <location>
        <begin position="187"/>
        <end position="240"/>
    </location>
</feature>
<name>A0A501W8Y5_9BACT</name>
<dbReference type="GO" id="GO:0004519">
    <property type="term" value="F:endonuclease activity"/>
    <property type="evidence" value="ECO:0007669"/>
    <property type="project" value="UniProtKB-KW"/>
</dbReference>
<dbReference type="InterPro" id="IPR011396">
    <property type="entry name" value="PT_DNA_restrict"/>
</dbReference>
<evidence type="ECO:0000259" key="2">
    <source>
        <dbReference type="Pfam" id="PF26340"/>
    </source>
</evidence>
<gene>
    <name evidence="3" type="ORF">FJM65_14240</name>
</gene>
<dbReference type="NCBIfam" id="NF045808">
    <property type="entry name" value="PT-DNA_restrict"/>
    <property type="match status" value="1"/>
</dbReference>
<comment type="caution">
    <text evidence="3">The sequence shown here is derived from an EMBL/GenBank/DDBJ whole genome shotgun (WGS) entry which is preliminary data.</text>
</comment>
<proteinExistence type="predicted"/>
<protein>
    <submittedName>
        <fullName evidence="3">Restriction endonuclease</fullName>
    </submittedName>
</protein>
<keyword evidence="3" id="KW-0540">Nuclease</keyword>
<organism evidence="3 4">
    <name type="scientific">Pontibacter mangrovi</name>
    <dbReference type="NCBI Taxonomy" id="2589816"/>
    <lineage>
        <taxon>Bacteria</taxon>
        <taxon>Pseudomonadati</taxon>
        <taxon>Bacteroidota</taxon>
        <taxon>Cytophagia</taxon>
        <taxon>Cytophagales</taxon>
        <taxon>Hymenobacteraceae</taxon>
        <taxon>Pontibacter</taxon>
    </lineage>
</organism>
<evidence type="ECO:0000259" key="1">
    <source>
        <dbReference type="Pfam" id="PF13391"/>
    </source>
</evidence>
<dbReference type="PIRSF" id="PIRSF030850">
    <property type="entry name" value="UCP030850"/>
    <property type="match status" value="1"/>
</dbReference>